<accession>A0A1N6MT36</accession>
<dbReference type="InterPro" id="IPR049245">
    <property type="entry name" value="DUF6880"/>
</dbReference>
<dbReference type="Proteomes" id="UP000196435">
    <property type="component" value="Unassembled WGS sequence"/>
</dbReference>
<evidence type="ECO:0000313" key="3">
    <source>
        <dbReference type="Proteomes" id="UP000196435"/>
    </source>
</evidence>
<sequence>MVKSGLNKKQTDLLSSFDKDKLLEIIYALVKNNEQACSVLVGGYLLESKDLLKLIEKGYKQRTKSNRFFDYYETDAFFAGLHDYLNSLLDKVIPVLPEESESLLSKMLQDFERLCENKDTSSGGWQDFYYYLIDCWIKALSLQKNQDSSVIANKIFNVFQSETFFSISSFDQYKAVLGLETFRHLRDMFYQHGESHEALEISYLIKDTHFFKTYLDERKEFEYPMSYLNYAQLLIEDVRADEAIIVLEDFINMDKRMMYSVKEQAEELLIKAYLEEGKKEQAKKLCIEAFKGYCDHKFYQLYVGIIEDSEKAGGLKLFLDIASQKQAYSYLTFLIAIEQFDIIDDYVLKIAKTDIKFIISMITASKIRSLSNSLNAHHFPRSATFLRRALVDNVLGEAKSRYYQYAVSDLKKSLEYGETLKDSDGVASSETYLAALYDKHKKKSAFWPQALEKINAISVGTNGIKYDR</sequence>
<dbReference type="Pfam" id="PF21810">
    <property type="entry name" value="DUF6880"/>
    <property type="match status" value="1"/>
</dbReference>
<organism evidence="2 3">
    <name type="scientific">Xenorhabdus innexi</name>
    <dbReference type="NCBI Taxonomy" id="290109"/>
    <lineage>
        <taxon>Bacteria</taxon>
        <taxon>Pseudomonadati</taxon>
        <taxon>Pseudomonadota</taxon>
        <taxon>Gammaproteobacteria</taxon>
        <taxon>Enterobacterales</taxon>
        <taxon>Morganellaceae</taxon>
        <taxon>Xenorhabdus</taxon>
    </lineage>
</organism>
<gene>
    <name evidence="1" type="ORF">Xinn_01460</name>
    <name evidence="2" type="ORF">XIS1_1310005</name>
</gene>
<evidence type="ECO:0000313" key="4">
    <source>
        <dbReference type="Proteomes" id="UP000224871"/>
    </source>
</evidence>
<reference evidence="1 4" key="3">
    <citation type="journal article" date="2017" name="Nat. Microbiol.">
        <title>Natural product diversity associated with the nematode symbionts Photorhabdus and Xenorhabdus.</title>
        <authorList>
            <person name="Tobias N.J."/>
            <person name="Wolff H."/>
            <person name="Djahanschiri B."/>
            <person name="Grundmann F."/>
            <person name="Kronenwerth M."/>
            <person name="Shi Y.M."/>
            <person name="Simonyi S."/>
            <person name="Grun P."/>
            <person name="Shapiro-Ilan D."/>
            <person name="Pidot S.J."/>
            <person name="Stinear T.P."/>
            <person name="Ebersberger I."/>
            <person name="Bode H.B."/>
        </authorList>
    </citation>
    <scope>NUCLEOTIDE SEQUENCE [LARGE SCALE GENOMIC DNA]</scope>
    <source>
        <strain evidence="1 4">DSM 16336</strain>
    </source>
</reference>
<proteinExistence type="predicted"/>
<protein>
    <submittedName>
        <fullName evidence="2">Uncharacterized protein</fullName>
    </submittedName>
</protein>
<keyword evidence="4" id="KW-1185">Reference proteome</keyword>
<reference evidence="2" key="2">
    <citation type="submission" date="2016-12" db="EMBL/GenBank/DDBJ databases">
        <authorList>
            <person name="Song W.-J."/>
            <person name="Kurnit D.M."/>
        </authorList>
    </citation>
    <scope>NUCLEOTIDE SEQUENCE [LARGE SCALE GENOMIC DNA]</scope>
    <source>
        <strain evidence="2">HGB1681</strain>
    </source>
</reference>
<evidence type="ECO:0000313" key="2">
    <source>
        <dbReference type="EMBL" id="SIP71992.1"/>
    </source>
</evidence>
<name>A0A1N6MT36_9GAMM</name>
<evidence type="ECO:0000313" key="1">
    <source>
        <dbReference type="EMBL" id="PHM36686.1"/>
    </source>
</evidence>
<dbReference type="AlphaFoldDB" id="A0A1N6MT36"/>
<dbReference type="EMBL" id="NIBU01000012">
    <property type="protein sequence ID" value="PHM36686.1"/>
    <property type="molecule type" value="Genomic_DNA"/>
</dbReference>
<dbReference type="RefSeq" id="WP_086955256.1">
    <property type="nucleotide sequence ID" value="NZ_NIBU01000012.1"/>
</dbReference>
<dbReference type="EMBL" id="FTLG01000037">
    <property type="protein sequence ID" value="SIP71992.1"/>
    <property type="molecule type" value="Genomic_DNA"/>
</dbReference>
<dbReference type="Proteomes" id="UP000224871">
    <property type="component" value="Unassembled WGS sequence"/>
</dbReference>
<reference evidence="3" key="1">
    <citation type="submission" date="2016-12" db="EMBL/GenBank/DDBJ databases">
        <authorList>
            <person name="Gaudriault S."/>
        </authorList>
    </citation>
    <scope>NUCLEOTIDE SEQUENCE [LARGE SCALE GENOMIC DNA]</scope>
    <source>
        <strain evidence="3">HGB1681 (deposited as PTA-6826 in the American Type Culture Collection)</strain>
    </source>
</reference>